<keyword evidence="9" id="KW-0067">ATP-binding</keyword>
<evidence type="ECO:0000256" key="15">
    <source>
        <dbReference type="ARBA" id="ARBA00023172"/>
    </source>
</evidence>
<dbReference type="InterPro" id="IPR001584">
    <property type="entry name" value="Integrase_cat-core"/>
</dbReference>
<keyword evidence="14" id="KW-0917">Virion maturation</keyword>
<keyword evidence="13" id="KW-0808">Transferase</keyword>
<reference evidence="18 19" key="1">
    <citation type="submission" date="2018-08" db="EMBL/GenBank/DDBJ databases">
        <title>Genomic investigation of the strawberry pathogen Phytophthora fragariae indicates pathogenicity is determined by transcriptional variation in three key races.</title>
        <authorList>
            <person name="Adams T.M."/>
            <person name="Armitage A.D."/>
            <person name="Sobczyk M.K."/>
            <person name="Bates H.J."/>
            <person name="Dunwell J.M."/>
            <person name="Nellist C.F."/>
            <person name="Harrison R.J."/>
        </authorList>
    </citation>
    <scope>NUCLEOTIDE SEQUENCE [LARGE SCALE GENOMIC DNA]</scope>
    <source>
        <strain evidence="18 19">NOV-5</strain>
    </source>
</reference>
<evidence type="ECO:0000256" key="9">
    <source>
        <dbReference type="ARBA" id="ARBA00022840"/>
    </source>
</evidence>
<keyword evidence="6" id="KW-0547">Nucleotide-binding</keyword>
<dbReference type="GO" id="GO:0003676">
    <property type="term" value="F:nucleic acid binding"/>
    <property type="evidence" value="ECO:0007669"/>
    <property type="project" value="InterPro"/>
</dbReference>
<dbReference type="GO" id="GO:0005524">
    <property type="term" value="F:ATP binding"/>
    <property type="evidence" value="ECO:0007669"/>
    <property type="project" value="UniProtKB-KW"/>
</dbReference>
<dbReference type="InterPro" id="IPR012337">
    <property type="entry name" value="RNaseH-like_sf"/>
</dbReference>
<evidence type="ECO:0000313" key="19">
    <source>
        <dbReference type="Proteomes" id="UP000440732"/>
    </source>
</evidence>
<keyword evidence="3" id="KW-0645">Protease</keyword>
<evidence type="ECO:0000256" key="6">
    <source>
        <dbReference type="ARBA" id="ARBA00022741"/>
    </source>
</evidence>
<dbReference type="AlphaFoldDB" id="A0A6A3QN78"/>
<evidence type="ECO:0000259" key="17">
    <source>
        <dbReference type="PROSITE" id="PS50994"/>
    </source>
</evidence>
<evidence type="ECO:0000256" key="5">
    <source>
        <dbReference type="ARBA" id="ARBA00022723"/>
    </source>
</evidence>
<dbReference type="InterPro" id="IPR039537">
    <property type="entry name" value="Retrotran_Ty1/copia-like"/>
</dbReference>
<feature type="domain" description="Integrase catalytic" evidence="17">
    <location>
        <begin position="175"/>
        <end position="280"/>
    </location>
</feature>
<evidence type="ECO:0000256" key="2">
    <source>
        <dbReference type="ARBA" id="ARBA00022612"/>
    </source>
</evidence>
<evidence type="ECO:0000256" key="12">
    <source>
        <dbReference type="ARBA" id="ARBA00022918"/>
    </source>
</evidence>
<dbReference type="GO" id="GO:0003964">
    <property type="term" value="F:RNA-directed DNA polymerase activity"/>
    <property type="evidence" value="ECO:0007669"/>
    <property type="project" value="UniProtKB-KW"/>
</dbReference>
<feature type="region of interest" description="Disordered" evidence="16">
    <location>
        <begin position="274"/>
        <end position="303"/>
    </location>
</feature>
<dbReference type="GO" id="GO:0046872">
    <property type="term" value="F:metal ion binding"/>
    <property type="evidence" value="ECO:0007669"/>
    <property type="project" value="UniProtKB-KW"/>
</dbReference>
<evidence type="ECO:0000256" key="1">
    <source>
        <dbReference type="ARBA" id="ARBA00002180"/>
    </source>
</evidence>
<dbReference type="GO" id="GO:0008233">
    <property type="term" value="F:peptidase activity"/>
    <property type="evidence" value="ECO:0007669"/>
    <property type="project" value="UniProtKB-KW"/>
</dbReference>
<keyword evidence="5" id="KW-0479">Metal-binding</keyword>
<comment type="caution">
    <text evidence="18">The sequence shown here is derived from an EMBL/GenBank/DDBJ whole genome shotgun (WGS) entry which is preliminary data.</text>
</comment>
<dbReference type="GO" id="GO:0006508">
    <property type="term" value="P:proteolysis"/>
    <property type="evidence" value="ECO:0007669"/>
    <property type="project" value="UniProtKB-KW"/>
</dbReference>
<evidence type="ECO:0000256" key="4">
    <source>
        <dbReference type="ARBA" id="ARBA00022722"/>
    </source>
</evidence>
<protein>
    <recommendedName>
        <fullName evidence="17">Integrase catalytic domain-containing protein</fullName>
    </recommendedName>
</protein>
<evidence type="ECO:0000256" key="16">
    <source>
        <dbReference type="SAM" id="MobiDB-lite"/>
    </source>
</evidence>
<sequence>MLCANGGTVSINQVGSVELRIVNEVTGRQETRILSDVYYVPDAPTNLLSQDYMQTELNYFVKMSADQSVCFLTKKGTRLKLVKVNRLYRIWSVRDQVREQAVVYSAIVTPKKSVPLAVWHKRFAHARATTIVDMGKQKVVRGLQISTSGAEAAPTCLPCMHGKKVRMTYPERRQHAQRPLQHLQVDVCSVNEPRLDGCTSFLLVIDEFSRYKWLFLLRQKSEAKNHIAALVNRLHVKYRERNWRVEEIHSDQGGEFDNNDILDFCAEEGIELTTTNAYPPPKRTVSSSAPMGSCYPRSEHSST</sequence>
<dbReference type="Pfam" id="PF22936">
    <property type="entry name" value="Pol_BBD"/>
    <property type="match status" value="1"/>
</dbReference>
<accession>A0A6A3QN78</accession>
<dbReference type="PANTHER" id="PTHR42648">
    <property type="entry name" value="TRANSPOSASE, PUTATIVE-RELATED"/>
    <property type="match status" value="1"/>
</dbReference>
<dbReference type="GO" id="GO:0004519">
    <property type="term" value="F:endonuclease activity"/>
    <property type="evidence" value="ECO:0007669"/>
    <property type="project" value="UniProtKB-KW"/>
</dbReference>
<keyword evidence="13" id="KW-0548">Nucleotidyltransferase</keyword>
<dbReference type="GO" id="GO:0015074">
    <property type="term" value="P:DNA integration"/>
    <property type="evidence" value="ECO:0007669"/>
    <property type="project" value="UniProtKB-KW"/>
</dbReference>
<dbReference type="PROSITE" id="PS50994">
    <property type="entry name" value="INTEGRASE"/>
    <property type="match status" value="1"/>
</dbReference>
<keyword evidence="2" id="KW-1188">Viral release from host cell</keyword>
<keyword evidence="13" id="KW-0239">DNA-directed DNA polymerase</keyword>
<evidence type="ECO:0000313" key="18">
    <source>
        <dbReference type="EMBL" id="KAE9079831.1"/>
    </source>
</evidence>
<evidence type="ECO:0000256" key="8">
    <source>
        <dbReference type="ARBA" id="ARBA00022801"/>
    </source>
</evidence>
<keyword evidence="15" id="KW-0233">DNA recombination</keyword>
<comment type="function">
    <text evidence="1">The aspartyl protease (PR) mediates the proteolytic cleavages of the Gag and Gag-Pol polyproteins after assembly of the VLP.</text>
</comment>
<organism evidence="18 19">
    <name type="scientific">Phytophthora fragariae</name>
    <dbReference type="NCBI Taxonomy" id="53985"/>
    <lineage>
        <taxon>Eukaryota</taxon>
        <taxon>Sar</taxon>
        <taxon>Stramenopiles</taxon>
        <taxon>Oomycota</taxon>
        <taxon>Peronosporomycetes</taxon>
        <taxon>Peronosporales</taxon>
        <taxon>Peronosporaceae</taxon>
        <taxon>Phytophthora</taxon>
    </lineage>
</organism>
<dbReference type="SUPFAM" id="SSF53098">
    <property type="entry name" value="Ribonuclease H-like"/>
    <property type="match status" value="1"/>
</dbReference>
<proteinExistence type="predicted"/>
<dbReference type="InterPro" id="IPR054722">
    <property type="entry name" value="PolX-like_BBD"/>
</dbReference>
<evidence type="ECO:0000256" key="11">
    <source>
        <dbReference type="ARBA" id="ARBA00022908"/>
    </source>
</evidence>
<gene>
    <name evidence="18" type="ORF">PF006_g27436</name>
</gene>
<dbReference type="InterPro" id="IPR036397">
    <property type="entry name" value="RNaseH_sf"/>
</dbReference>
<keyword evidence="10" id="KW-0460">Magnesium</keyword>
<name>A0A6A3QN78_9STRA</name>
<evidence type="ECO:0000256" key="13">
    <source>
        <dbReference type="ARBA" id="ARBA00022932"/>
    </source>
</evidence>
<keyword evidence="7" id="KW-0255">Endonuclease</keyword>
<keyword evidence="12" id="KW-0695">RNA-directed DNA polymerase</keyword>
<keyword evidence="11" id="KW-0229">DNA integration</keyword>
<dbReference type="EMBL" id="QXGA01003742">
    <property type="protein sequence ID" value="KAE9079831.1"/>
    <property type="molecule type" value="Genomic_DNA"/>
</dbReference>
<keyword evidence="4" id="KW-0540">Nuclease</keyword>
<evidence type="ECO:0000256" key="14">
    <source>
        <dbReference type="ARBA" id="ARBA00023113"/>
    </source>
</evidence>
<dbReference type="PANTHER" id="PTHR42648:SF11">
    <property type="entry name" value="TRANSPOSON TY4-P GAG-POL POLYPROTEIN"/>
    <property type="match status" value="1"/>
</dbReference>
<dbReference type="GO" id="GO:0003887">
    <property type="term" value="F:DNA-directed DNA polymerase activity"/>
    <property type="evidence" value="ECO:0007669"/>
    <property type="project" value="UniProtKB-KW"/>
</dbReference>
<dbReference type="Pfam" id="PF00665">
    <property type="entry name" value="rve"/>
    <property type="match status" value="1"/>
</dbReference>
<dbReference type="Gene3D" id="3.30.420.10">
    <property type="entry name" value="Ribonuclease H-like superfamily/Ribonuclease H"/>
    <property type="match status" value="1"/>
</dbReference>
<evidence type="ECO:0000256" key="3">
    <source>
        <dbReference type="ARBA" id="ARBA00022670"/>
    </source>
</evidence>
<dbReference type="Proteomes" id="UP000440732">
    <property type="component" value="Unassembled WGS sequence"/>
</dbReference>
<evidence type="ECO:0000256" key="7">
    <source>
        <dbReference type="ARBA" id="ARBA00022759"/>
    </source>
</evidence>
<evidence type="ECO:0000256" key="10">
    <source>
        <dbReference type="ARBA" id="ARBA00022842"/>
    </source>
</evidence>
<dbReference type="GO" id="GO:0006310">
    <property type="term" value="P:DNA recombination"/>
    <property type="evidence" value="ECO:0007669"/>
    <property type="project" value="UniProtKB-KW"/>
</dbReference>
<keyword evidence="8" id="KW-0378">Hydrolase</keyword>